<evidence type="ECO:0000313" key="4">
    <source>
        <dbReference type="EMBL" id="ELY45054.1"/>
    </source>
</evidence>
<dbReference type="AlphaFoldDB" id="L9W6I0"/>
<dbReference type="Pfam" id="PF00300">
    <property type="entry name" value="His_Phos_1"/>
    <property type="match status" value="1"/>
</dbReference>
<dbReference type="RefSeq" id="WP_008162065.1">
    <property type="nucleotide sequence ID" value="NZ_AOHX01000037.1"/>
</dbReference>
<dbReference type="SUPFAM" id="SSF53254">
    <property type="entry name" value="Phosphoglycerate mutase-like"/>
    <property type="match status" value="1"/>
</dbReference>
<sequence>MTQADHPNTDDDLRLLLVRHGESIYNEQNRLAGRTDVELNARGKRQAKALAERFRDTELDTVYSSSLSRALETATIASEPHGIDITTVDTLCERSFGRLEERHKPAVERSRAETNVNRSEWCPPGGETRQDVADRVVPFVEWLVDEHRGEVVMIVAHSGVNKTLLAALTSGDCMWGHRIAQNNTALNVLEYNGSWTLERVNDTAHLEALR</sequence>
<dbReference type="GO" id="GO:0005829">
    <property type="term" value="C:cytosol"/>
    <property type="evidence" value="ECO:0007669"/>
    <property type="project" value="TreeGrafter"/>
</dbReference>
<organism evidence="4 5">
    <name type="scientific">Natronorubrum sulfidifaciens JCM 14089</name>
    <dbReference type="NCBI Taxonomy" id="1230460"/>
    <lineage>
        <taxon>Archaea</taxon>
        <taxon>Methanobacteriati</taxon>
        <taxon>Methanobacteriota</taxon>
        <taxon>Stenosarchaea group</taxon>
        <taxon>Halobacteria</taxon>
        <taxon>Halobacteriales</taxon>
        <taxon>Natrialbaceae</taxon>
        <taxon>Natronorubrum</taxon>
    </lineage>
</organism>
<evidence type="ECO:0000313" key="5">
    <source>
        <dbReference type="Proteomes" id="UP000011661"/>
    </source>
</evidence>
<feature type="binding site" evidence="3">
    <location>
        <position position="69"/>
    </location>
    <ligand>
        <name>substrate</name>
    </ligand>
</feature>
<keyword evidence="1" id="KW-0378">Hydrolase</keyword>
<accession>L9W6I0</accession>
<proteinExistence type="predicted"/>
<dbReference type="PROSITE" id="PS00175">
    <property type="entry name" value="PG_MUTASE"/>
    <property type="match status" value="1"/>
</dbReference>
<dbReference type="PANTHER" id="PTHR46517:SF1">
    <property type="entry name" value="FRUCTOSE-2,6-BISPHOSPHATASE TIGAR"/>
    <property type="match status" value="1"/>
</dbReference>
<feature type="binding site" evidence="3">
    <location>
        <position position="104"/>
    </location>
    <ligand>
        <name>substrate</name>
    </ligand>
</feature>
<evidence type="ECO:0000256" key="2">
    <source>
        <dbReference type="PIRSR" id="PIRSR613078-1"/>
    </source>
</evidence>
<dbReference type="InterPro" id="IPR013078">
    <property type="entry name" value="His_Pase_superF_clade-1"/>
</dbReference>
<dbReference type="EMBL" id="AOHX01000037">
    <property type="protein sequence ID" value="ELY45054.1"/>
    <property type="molecule type" value="Genomic_DNA"/>
</dbReference>
<dbReference type="CDD" id="cd07067">
    <property type="entry name" value="HP_PGM_like"/>
    <property type="match status" value="1"/>
</dbReference>
<gene>
    <name evidence="4" type="ORF">C495_08935</name>
</gene>
<dbReference type="GO" id="GO:0045820">
    <property type="term" value="P:negative regulation of glycolytic process"/>
    <property type="evidence" value="ECO:0007669"/>
    <property type="project" value="TreeGrafter"/>
</dbReference>
<dbReference type="GO" id="GO:0004331">
    <property type="term" value="F:fructose-2,6-bisphosphate 2-phosphatase activity"/>
    <property type="evidence" value="ECO:0007669"/>
    <property type="project" value="TreeGrafter"/>
</dbReference>
<reference evidence="4 5" key="1">
    <citation type="journal article" date="2014" name="PLoS Genet.">
        <title>Phylogenetically driven sequencing of extremely halophilic archaea reveals strategies for static and dynamic osmo-response.</title>
        <authorList>
            <person name="Becker E.A."/>
            <person name="Seitzer P.M."/>
            <person name="Tritt A."/>
            <person name="Larsen D."/>
            <person name="Krusor M."/>
            <person name="Yao A.I."/>
            <person name="Wu D."/>
            <person name="Madern D."/>
            <person name="Eisen J.A."/>
            <person name="Darling A.E."/>
            <person name="Facciotti M.T."/>
        </authorList>
    </citation>
    <scope>NUCLEOTIDE SEQUENCE [LARGE SCALE GENOMIC DNA]</scope>
    <source>
        <strain evidence="4 5">JCM 14089</strain>
    </source>
</reference>
<protein>
    <submittedName>
        <fullName evidence="4">Alpha-ribazole phosphatase</fullName>
    </submittedName>
</protein>
<feature type="active site" description="Tele-phosphohistidine intermediate" evidence="2">
    <location>
        <position position="20"/>
    </location>
</feature>
<evidence type="ECO:0000256" key="1">
    <source>
        <dbReference type="ARBA" id="ARBA00022801"/>
    </source>
</evidence>
<name>L9W6I0_9EURY</name>
<feature type="binding site" evidence="3">
    <location>
        <begin position="19"/>
        <end position="26"/>
    </location>
    <ligand>
        <name>substrate</name>
    </ligand>
</feature>
<comment type="caution">
    <text evidence="4">The sequence shown here is derived from an EMBL/GenBank/DDBJ whole genome shotgun (WGS) entry which is preliminary data.</text>
</comment>
<dbReference type="Proteomes" id="UP000011661">
    <property type="component" value="Unassembled WGS sequence"/>
</dbReference>
<dbReference type="STRING" id="1230460.C495_08935"/>
<evidence type="ECO:0000256" key="3">
    <source>
        <dbReference type="PIRSR" id="PIRSR613078-2"/>
    </source>
</evidence>
<dbReference type="InterPro" id="IPR001345">
    <property type="entry name" value="PG/BPGM_mutase_AS"/>
</dbReference>
<dbReference type="PATRIC" id="fig|1230460.4.peg.1807"/>
<feature type="active site" description="Proton donor/acceptor" evidence="2">
    <location>
        <position position="93"/>
    </location>
</feature>
<dbReference type="InterPro" id="IPR051695">
    <property type="entry name" value="Phosphoglycerate_Mutase"/>
</dbReference>
<dbReference type="eggNOG" id="arCOG01993">
    <property type="taxonomic scope" value="Archaea"/>
</dbReference>
<dbReference type="PANTHER" id="PTHR46517">
    <property type="entry name" value="FRUCTOSE-2,6-BISPHOSPHATASE TIGAR"/>
    <property type="match status" value="1"/>
</dbReference>
<dbReference type="OrthoDB" id="304253at2157"/>
<dbReference type="GO" id="GO:0043456">
    <property type="term" value="P:regulation of pentose-phosphate shunt"/>
    <property type="evidence" value="ECO:0007669"/>
    <property type="project" value="TreeGrafter"/>
</dbReference>
<dbReference type="Gene3D" id="3.40.50.1240">
    <property type="entry name" value="Phosphoglycerate mutase-like"/>
    <property type="match status" value="1"/>
</dbReference>
<keyword evidence="5" id="KW-1185">Reference proteome</keyword>
<dbReference type="InterPro" id="IPR029033">
    <property type="entry name" value="His_PPase_superfam"/>
</dbReference>
<dbReference type="SMART" id="SM00855">
    <property type="entry name" value="PGAM"/>
    <property type="match status" value="1"/>
</dbReference>